<dbReference type="InterPro" id="IPR029058">
    <property type="entry name" value="AB_hydrolase_fold"/>
</dbReference>
<dbReference type="Pfam" id="PF12697">
    <property type="entry name" value="Abhydrolase_6"/>
    <property type="match status" value="1"/>
</dbReference>
<reference evidence="2 3" key="1">
    <citation type="submission" date="2024-04" db="EMBL/GenBank/DDBJ databases">
        <title>The reference genome of an endangered Asteraceae, Deinandra increscens subsp. villosa, native to the Central Coast of California.</title>
        <authorList>
            <person name="Guilliams M."/>
            <person name="Hasenstab-Lehman K."/>
            <person name="Meyer R."/>
            <person name="Mcevoy S."/>
        </authorList>
    </citation>
    <scope>NUCLEOTIDE SEQUENCE [LARGE SCALE GENOMIC DNA]</scope>
    <source>
        <tissue evidence="2">Leaf</tissue>
    </source>
</reference>
<accession>A0AAP0CMU9</accession>
<dbReference type="PROSITE" id="PS51645">
    <property type="entry name" value="PHR_CRY_ALPHA_BETA"/>
    <property type="match status" value="1"/>
</dbReference>
<dbReference type="SUPFAM" id="SSF52425">
    <property type="entry name" value="Cryptochrome/photolyase, N-terminal domain"/>
    <property type="match status" value="1"/>
</dbReference>
<dbReference type="InterPro" id="IPR036155">
    <property type="entry name" value="Crypto/Photolyase_N_sf"/>
</dbReference>
<comment type="caution">
    <text evidence="2">The sequence shown here is derived from an EMBL/GenBank/DDBJ whole genome shotgun (WGS) entry which is preliminary data.</text>
</comment>
<evidence type="ECO:0000259" key="1">
    <source>
        <dbReference type="PROSITE" id="PS51645"/>
    </source>
</evidence>
<dbReference type="Proteomes" id="UP001408789">
    <property type="component" value="Unassembled WGS sequence"/>
</dbReference>
<sequence length="770" mass="86984">MVGRTCRLLGLSVRCRREDKRVAGRPKGGIVSHNHKLWQLCDIPPPFMEIDHPLHADSRLPPHSTVHRDRRRALPLTSVRCSPETVRFSTSNAGKLTDAAVLWYKSDLRVDDHPGLVSASKHTTVLPLYVFDHRLLRGFNDEMLELLLFAVKDLRSSLKDLGANLIIRFGKTESVIQDLVKEVVTLKAANIYTQEEVEYDSRLVVDKVKENLGDVFFEKERPEISLWSTPFYDMKNMKELPLSYDEFQRLKLHVNSPLSAPNLPGVVANLAWGKCLVHDPGPEPTLNDLKEFIDGSPYKLKDSWSLIKNTPAEYVLQNNRILMSDGVTNSQSNLNSIGSQIKKKRLKKSAFVTKQGIFVGGGTSDVLNALGAYLRYFEGTARDDWQELHERLRMAESREGASFGLLFGPVLQLGVVSRRRVYNEAIQYEKDRNGGFLSPFGYSSFTIASVADHVCSREWYRLLASRSQVDSTKRYSTRYWRWKGHLIQYTVMGCEGPAILLVHGFGAFLEHYRDNVIDLVEGSNRVWAITLLGFGRSEKPNVVYTELMWAELIRSFIIDVVGEPVHLVGNSFGGYFVSIVAGLWPALARSLVLLNSAGHYIPGYSSVPPFKERKSTGIAWLGARGLSFYLRLSFRNLVKRCYPTKTDRADEGLLNEMVRASYDPGVLVVLESIFTFDPSIPLNYLLKGFKERVLVIQGMKDPISDSKTKISVIKKHFKDIAFKELDAGHCPHDEVPEEVNAIIREWVVNIEGRPEKLEESAEEGRKVASA</sequence>
<dbReference type="Gene3D" id="3.40.50.620">
    <property type="entry name" value="HUPs"/>
    <property type="match status" value="1"/>
</dbReference>
<dbReference type="PANTHER" id="PTHR47832:SF1">
    <property type="entry name" value="DNA PHOTOLYASE"/>
    <property type="match status" value="1"/>
</dbReference>
<protein>
    <recommendedName>
        <fullName evidence="1">Photolyase/cryptochrome alpha/beta domain-containing protein</fullName>
    </recommendedName>
</protein>
<evidence type="ECO:0000313" key="3">
    <source>
        <dbReference type="Proteomes" id="UP001408789"/>
    </source>
</evidence>
<dbReference type="Pfam" id="PF00875">
    <property type="entry name" value="DNA_photolyase"/>
    <property type="match status" value="1"/>
</dbReference>
<name>A0AAP0CMU9_9ASTR</name>
<evidence type="ECO:0000313" key="2">
    <source>
        <dbReference type="EMBL" id="KAK9059659.1"/>
    </source>
</evidence>
<dbReference type="InterPro" id="IPR006050">
    <property type="entry name" value="DNA_photolyase_N"/>
</dbReference>
<feature type="domain" description="Photolyase/cryptochrome alpha/beta" evidence="1">
    <location>
        <begin position="98"/>
        <end position="234"/>
    </location>
</feature>
<proteinExistence type="predicted"/>
<dbReference type="PANTHER" id="PTHR47832">
    <property type="entry name" value="DNA PHOTOLYASE"/>
    <property type="match status" value="1"/>
</dbReference>
<dbReference type="Gene3D" id="3.40.50.1820">
    <property type="entry name" value="alpha/beta hydrolase"/>
    <property type="match status" value="1"/>
</dbReference>
<dbReference type="EMBL" id="JBCNJP010000020">
    <property type="protein sequence ID" value="KAK9059659.1"/>
    <property type="molecule type" value="Genomic_DNA"/>
</dbReference>
<dbReference type="AlphaFoldDB" id="A0AAP0CMU9"/>
<dbReference type="SUPFAM" id="SSF53474">
    <property type="entry name" value="alpha/beta-Hydrolases"/>
    <property type="match status" value="1"/>
</dbReference>
<dbReference type="InterPro" id="IPR000073">
    <property type="entry name" value="AB_hydrolase_1"/>
</dbReference>
<organism evidence="2 3">
    <name type="scientific">Deinandra increscens subsp. villosa</name>
    <dbReference type="NCBI Taxonomy" id="3103831"/>
    <lineage>
        <taxon>Eukaryota</taxon>
        <taxon>Viridiplantae</taxon>
        <taxon>Streptophyta</taxon>
        <taxon>Embryophyta</taxon>
        <taxon>Tracheophyta</taxon>
        <taxon>Spermatophyta</taxon>
        <taxon>Magnoliopsida</taxon>
        <taxon>eudicotyledons</taxon>
        <taxon>Gunneridae</taxon>
        <taxon>Pentapetalae</taxon>
        <taxon>asterids</taxon>
        <taxon>campanulids</taxon>
        <taxon>Asterales</taxon>
        <taxon>Asteraceae</taxon>
        <taxon>Asteroideae</taxon>
        <taxon>Heliantheae alliance</taxon>
        <taxon>Madieae</taxon>
        <taxon>Madiinae</taxon>
        <taxon>Deinandra</taxon>
    </lineage>
</organism>
<dbReference type="GO" id="GO:0016787">
    <property type="term" value="F:hydrolase activity"/>
    <property type="evidence" value="ECO:0007669"/>
    <property type="project" value="UniProtKB-ARBA"/>
</dbReference>
<gene>
    <name evidence="2" type="ORF">SSX86_020363</name>
</gene>
<dbReference type="InterPro" id="IPR014729">
    <property type="entry name" value="Rossmann-like_a/b/a_fold"/>
</dbReference>
<keyword evidence="3" id="KW-1185">Reference proteome</keyword>